<comment type="caution">
    <text evidence="1">The sequence shown here is derived from an EMBL/GenBank/DDBJ whole genome shotgun (WGS) entry which is preliminary data.</text>
</comment>
<dbReference type="Proteomes" id="UP001165190">
    <property type="component" value="Unassembled WGS sequence"/>
</dbReference>
<sequence>MQLSAFVDSDYSSCPDTRRSTTGYCTFLGGTLIFWRSKKQHTVSRSSCEAVYRAMASATCELVWLQALLSFFQISITQAALYCDNQFAIFLASNQVFHERTKHIEVDCHFIREKINADFLKLFHVKSSSQLADVFTKALHSHAFHSIISKLSLLNIHRTSS</sequence>
<protein>
    <recommendedName>
        <fullName evidence="3">Copia protein</fullName>
    </recommendedName>
</protein>
<dbReference type="CDD" id="cd09272">
    <property type="entry name" value="RNase_HI_RT_Ty1"/>
    <property type="match status" value="1"/>
</dbReference>
<proteinExistence type="predicted"/>
<dbReference type="AlphaFoldDB" id="A0A9W7M7U9"/>
<evidence type="ECO:0000313" key="2">
    <source>
        <dbReference type="Proteomes" id="UP001165190"/>
    </source>
</evidence>
<reference evidence="1" key="1">
    <citation type="submission" date="2023-05" db="EMBL/GenBank/DDBJ databases">
        <title>Genome and transcriptome analyses reveal genes involved in the formation of fine ridges on petal epidermal cells in Hibiscus trionum.</title>
        <authorList>
            <person name="Koshimizu S."/>
            <person name="Masuda S."/>
            <person name="Ishii T."/>
            <person name="Shirasu K."/>
            <person name="Hoshino A."/>
            <person name="Arita M."/>
        </authorList>
    </citation>
    <scope>NUCLEOTIDE SEQUENCE</scope>
    <source>
        <strain evidence="1">Hamamatsu line</strain>
    </source>
</reference>
<dbReference type="PANTHER" id="PTHR11439:SF470">
    <property type="entry name" value="CYSTEINE-RICH RLK (RECEPTOR-LIKE PROTEIN KINASE) 8"/>
    <property type="match status" value="1"/>
</dbReference>
<accession>A0A9W7M7U9</accession>
<dbReference type="OrthoDB" id="414945at2759"/>
<organism evidence="1 2">
    <name type="scientific">Hibiscus trionum</name>
    <name type="common">Flower of an hour</name>
    <dbReference type="NCBI Taxonomy" id="183268"/>
    <lineage>
        <taxon>Eukaryota</taxon>
        <taxon>Viridiplantae</taxon>
        <taxon>Streptophyta</taxon>
        <taxon>Embryophyta</taxon>
        <taxon>Tracheophyta</taxon>
        <taxon>Spermatophyta</taxon>
        <taxon>Magnoliopsida</taxon>
        <taxon>eudicotyledons</taxon>
        <taxon>Gunneridae</taxon>
        <taxon>Pentapetalae</taxon>
        <taxon>rosids</taxon>
        <taxon>malvids</taxon>
        <taxon>Malvales</taxon>
        <taxon>Malvaceae</taxon>
        <taxon>Malvoideae</taxon>
        <taxon>Hibiscus</taxon>
    </lineage>
</organism>
<dbReference type="EMBL" id="BSYR01000024">
    <property type="protein sequence ID" value="GMI90726.1"/>
    <property type="molecule type" value="Genomic_DNA"/>
</dbReference>
<evidence type="ECO:0000313" key="1">
    <source>
        <dbReference type="EMBL" id="GMI90726.1"/>
    </source>
</evidence>
<dbReference type="PANTHER" id="PTHR11439">
    <property type="entry name" value="GAG-POL-RELATED RETROTRANSPOSON"/>
    <property type="match status" value="1"/>
</dbReference>
<evidence type="ECO:0008006" key="3">
    <source>
        <dbReference type="Google" id="ProtNLM"/>
    </source>
</evidence>
<keyword evidence="2" id="KW-1185">Reference proteome</keyword>
<name>A0A9W7M7U9_HIBTR</name>
<gene>
    <name evidence="1" type="ORF">HRI_002741900</name>
</gene>